<protein>
    <submittedName>
        <fullName evidence="1">Uncharacterized protein</fullName>
    </submittedName>
</protein>
<keyword evidence="2" id="KW-1185">Reference proteome</keyword>
<proteinExistence type="predicted"/>
<sequence>MHSMEKTNYVAGPIDWELSAGFEGDILNRNMCGALPERTVDLHFLSITLLWAWIVGGIGAGMLLEV</sequence>
<dbReference type="Proteomes" id="UP001062846">
    <property type="component" value="Chromosome 6"/>
</dbReference>
<evidence type="ECO:0000313" key="2">
    <source>
        <dbReference type="Proteomes" id="UP001062846"/>
    </source>
</evidence>
<gene>
    <name evidence="1" type="ORF">RHMOL_Rhmol06G0018800</name>
</gene>
<accession>A0ACC0N849</accession>
<reference evidence="1" key="1">
    <citation type="submission" date="2022-02" db="EMBL/GenBank/DDBJ databases">
        <title>Plant Genome Project.</title>
        <authorList>
            <person name="Zhang R.-G."/>
        </authorList>
    </citation>
    <scope>NUCLEOTIDE SEQUENCE</scope>
    <source>
        <strain evidence="1">AT1</strain>
    </source>
</reference>
<organism evidence="1 2">
    <name type="scientific">Rhododendron molle</name>
    <name type="common">Chinese azalea</name>
    <name type="synonym">Azalea mollis</name>
    <dbReference type="NCBI Taxonomy" id="49168"/>
    <lineage>
        <taxon>Eukaryota</taxon>
        <taxon>Viridiplantae</taxon>
        <taxon>Streptophyta</taxon>
        <taxon>Embryophyta</taxon>
        <taxon>Tracheophyta</taxon>
        <taxon>Spermatophyta</taxon>
        <taxon>Magnoliopsida</taxon>
        <taxon>eudicotyledons</taxon>
        <taxon>Gunneridae</taxon>
        <taxon>Pentapetalae</taxon>
        <taxon>asterids</taxon>
        <taxon>Ericales</taxon>
        <taxon>Ericaceae</taxon>
        <taxon>Ericoideae</taxon>
        <taxon>Rhodoreae</taxon>
        <taxon>Rhododendron</taxon>
    </lineage>
</organism>
<comment type="caution">
    <text evidence="1">The sequence shown here is derived from an EMBL/GenBank/DDBJ whole genome shotgun (WGS) entry which is preliminary data.</text>
</comment>
<evidence type="ECO:0000313" key="1">
    <source>
        <dbReference type="EMBL" id="KAI8549360.1"/>
    </source>
</evidence>
<dbReference type="EMBL" id="CM046393">
    <property type="protein sequence ID" value="KAI8549360.1"/>
    <property type="molecule type" value="Genomic_DNA"/>
</dbReference>
<name>A0ACC0N849_RHOML</name>